<dbReference type="Pfam" id="PF09709">
    <property type="entry name" value="Cas_Csd1"/>
    <property type="match status" value="1"/>
</dbReference>
<comment type="caution">
    <text evidence="1">The sequence shown here is derived from an EMBL/GenBank/DDBJ whole genome shotgun (WGS) entry which is preliminary data.</text>
</comment>
<evidence type="ECO:0000313" key="2">
    <source>
        <dbReference type="Proteomes" id="UP000249396"/>
    </source>
</evidence>
<dbReference type="CDD" id="cd09757">
    <property type="entry name" value="Cas8c_I-C"/>
    <property type="match status" value="1"/>
</dbReference>
<dbReference type="Proteomes" id="UP000249396">
    <property type="component" value="Unassembled WGS sequence"/>
</dbReference>
<dbReference type="AlphaFoldDB" id="A0A2W4RJ51"/>
<dbReference type="InterPro" id="IPR010144">
    <property type="entry name" value="CRISPR-assoc_prot_Csd1-typ"/>
</dbReference>
<reference evidence="1 2" key="1">
    <citation type="journal article" date="2018" name="Aquat. Microb. Ecol.">
        <title>Gammaproteobacterial methanotrophs dominate.</title>
        <authorList>
            <person name="Rissanen A.J."/>
            <person name="Saarenheimo J."/>
            <person name="Tiirola M."/>
            <person name="Peura S."/>
            <person name="Aalto S.L."/>
            <person name="Karvinen A."/>
            <person name="Nykanen H."/>
        </authorList>
    </citation>
    <scope>NUCLEOTIDE SEQUENCE [LARGE SCALE GENOMIC DNA]</scope>
    <source>
        <strain evidence="1">AMbin10</strain>
    </source>
</reference>
<organism evidence="1 2">
    <name type="scientific">Candidatus Methylumidiphilus alinenensis</name>
    <dbReference type="NCBI Taxonomy" id="2202197"/>
    <lineage>
        <taxon>Bacteria</taxon>
        <taxon>Pseudomonadati</taxon>
        <taxon>Pseudomonadota</taxon>
        <taxon>Gammaproteobacteria</taxon>
        <taxon>Methylococcales</taxon>
        <taxon>Candidatus Methylumidiphilus</taxon>
    </lineage>
</organism>
<evidence type="ECO:0000313" key="1">
    <source>
        <dbReference type="EMBL" id="PZN83935.1"/>
    </source>
</evidence>
<protein>
    <submittedName>
        <fullName evidence="1">Type I-C CRISPR-associated protein Cas8c/Csd1</fullName>
    </submittedName>
</protein>
<gene>
    <name evidence="1" type="primary">cas8c</name>
    <name evidence="1" type="ORF">DM484_03540</name>
</gene>
<name>A0A2W4RJ51_9GAMM</name>
<dbReference type="NCBIfam" id="TIGR01863">
    <property type="entry name" value="cas_Csd1"/>
    <property type="match status" value="1"/>
</dbReference>
<proteinExistence type="predicted"/>
<dbReference type="EMBL" id="QJPH01000171">
    <property type="protein sequence ID" value="PZN83935.1"/>
    <property type="molecule type" value="Genomic_DNA"/>
</dbReference>
<sequence length="627" mass="70202">MILQALYEYYQRKGKDLPQLGFERKEIPFLIVITDEGKFFDLEDTREQTGKKLTAKNYLVPKENGRSGSNAWQTTNLLWDHYGYVLGHPKSSNFKDVEMAKKQHQSFVAEVSKLCQAYYQDADIAAVLSFLLGNQFDAVFNHKNWADCLKIPGCNLSFKIKNRLHGLVCQNQSVQEYQSRISGVEEIEEDGSEAMTTQTVCLVSGELSDIARLHPRTPIFGTKSNAKLVSFQKNMGFDSYGKEQNFNAPVGKRAAFAYTTALNHLLAKNSKQRLQVGDASTVFWAEKGNNALEDAFADFFSDDSGKLEAAVDSLMPSTKDDPDRNTLAVESLYQSPYTGSTAFDDDGTRFYVLGLAPNAARISVRFWHVATVGELAANIRQHFNDLAIVHESYEKPYLPLRRLLNSTAPATSKHPFGDPDRIAPNLAGDLMKSILAGTPYPQTLLQAALRRIRAEQARKDKTGKPLVNVTYERAGLIKAFLNRQIRFSNLPNKQELTMALDESNTNIGYRLGRLFATLEIIQQDAGGGLKKINATIRDRYYGAASSTPLAVFPTLLRLSQHHQTSLRKEKPGLFVERDKLLGRIMDDGINGQIGFPPVLSLENQGRFAIGYYQQRQAFFPNKHSLAT</sequence>
<accession>A0A2W4RJ51</accession>